<evidence type="ECO:0000313" key="2">
    <source>
        <dbReference type="EMBL" id="GGN05167.1"/>
    </source>
</evidence>
<evidence type="ECO:0008006" key="4">
    <source>
        <dbReference type="Google" id="ProtNLM"/>
    </source>
</evidence>
<dbReference type="AlphaFoldDB" id="A0A830G6Q6"/>
<gene>
    <name evidence="2" type="ORF">GCM10009021_00020</name>
</gene>
<organism evidence="2 3">
    <name type="scientific">Halarchaeum nitratireducens</name>
    <dbReference type="NCBI Taxonomy" id="489913"/>
    <lineage>
        <taxon>Archaea</taxon>
        <taxon>Methanobacteriati</taxon>
        <taxon>Methanobacteriota</taxon>
        <taxon>Stenosarchaea group</taxon>
        <taxon>Halobacteria</taxon>
        <taxon>Halobacteriales</taxon>
        <taxon>Halobacteriaceae</taxon>
    </lineage>
</organism>
<evidence type="ECO:0000313" key="3">
    <source>
        <dbReference type="Proteomes" id="UP000608850"/>
    </source>
</evidence>
<feature type="region of interest" description="Disordered" evidence="1">
    <location>
        <begin position="85"/>
        <end position="136"/>
    </location>
</feature>
<name>A0A830G6Q6_9EURY</name>
<dbReference type="Pfam" id="PF19102">
    <property type="entry name" value="DUF5789"/>
    <property type="match status" value="1"/>
</dbReference>
<feature type="compositionally biased region" description="Basic and acidic residues" evidence="1">
    <location>
        <begin position="109"/>
        <end position="125"/>
    </location>
</feature>
<dbReference type="EMBL" id="BMOQ01000001">
    <property type="protein sequence ID" value="GGN05167.1"/>
    <property type="molecule type" value="Genomic_DNA"/>
</dbReference>
<feature type="compositionally biased region" description="Acidic residues" evidence="1">
    <location>
        <begin position="126"/>
        <end position="136"/>
    </location>
</feature>
<keyword evidence="3" id="KW-1185">Reference proteome</keyword>
<sequence length="136" mass="15126">MERAGAIGATTFFRVASIVPDMADPNEHASERTHERAEHVESILEDTIDGLEYPTNTSEMKAAYGDRVNELPNETETLGDVFDRLAPDEYDTPQDAREAVLGELTGRAGGEHGDESEYNPERELDAMDQEEREESP</sequence>
<protein>
    <recommendedName>
        <fullName evidence="4">DUF2795 domain-containing protein</fullName>
    </recommendedName>
</protein>
<reference evidence="2 3" key="1">
    <citation type="journal article" date="2019" name="Int. J. Syst. Evol. Microbiol.">
        <title>The Global Catalogue of Microorganisms (GCM) 10K type strain sequencing project: providing services to taxonomists for standard genome sequencing and annotation.</title>
        <authorList>
            <consortium name="The Broad Institute Genomics Platform"/>
            <consortium name="The Broad Institute Genome Sequencing Center for Infectious Disease"/>
            <person name="Wu L."/>
            <person name="Ma J."/>
        </authorList>
    </citation>
    <scope>NUCLEOTIDE SEQUENCE [LARGE SCALE GENOMIC DNA]</scope>
    <source>
        <strain evidence="2 3">JCM 16331</strain>
    </source>
</reference>
<dbReference type="InterPro" id="IPR043899">
    <property type="entry name" value="DUF5789"/>
</dbReference>
<evidence type="ECO:0000256" key="1">
    <source>
        <dbReference type="SAM" id="MobiDB-lite"/>
    </source>
</evidence>
<comment type="caution">
    <text evidence="2">The sequence shown here is derived from an EMBL/GenBank/DDBJ whole genome shotgun (WGS) entry which is preliminary data.</text>
</comment>
<proteinExistence type="predicted"/>
<dbReference type="Proteomes" id="UP000608850">
    <property type="component" value="Unassembled WGS sequence"/>
</dbReference>
<accession>A0A830G6Q6</accession>